<name>A0A3D9MWI1_9FLAO</name>
<dbReference type="AlphaFoldDB" id="A0A3D9MWI1"/>
<dbReference type="Pfam" id="PF04402">
    <property type="entry name" value="SIMPL"/>
    <property type="match status" value="1"/>
</dbReference>
<dbReference type="InterPro" id="IPR007497">
    <property type="entry name" value="SIMPL/DUF541"/>
</dbReference>
<evidence type="ECO:0008006" key="5">
    <source>
        <dbReference type="Google" id="ProtNLM"/>
    </source>
</evidence>
<gene>
    <name evidence="3" type="ORF">DFQ09_10437</name>
</gene>
<protein>
    <recommendedName>
        <fullName evidence="5">Secreted protein</fullName>
    </recommendedName>
</protein>
<keyword evidence="1" id="KW-0175">Coiled coil</keyword>
<dbReference type="OrthoDB" id="1160428at2"/>
<dbReference type="Gene3D" id="3.30.110.170">
    <property type="entry name" value="Protein of unknown function (DUF541), domain 1"/>
    <property type="match status" value="1"/>
</dbReference>
<evidence type="ECO:0000256" key="1">
    <source>
        <dbReference type="SAM" id="Coils"/>
    </source>
</evidence>
<comment type="caution">
    <text evidence="3">The sequence shown here is derived from an EMBL/GenBank/DDBJ whole genome shotgun (WGS) entry which is preliminary data.</text>
</comment>
<keyword evidence="4" id="KW-1185">Reference proteome</keyword>
<dbReference type="RefSeq" id="WP_115809829.1">
    <property type="nucleotide sequence ID" value="NZ_QREI01000004.1"/>
</dbReference>
<feature type="coiled-coil region" evidence="1">
    <location>
        <begin position="144"/>
        <end position="171"/>
    </location>
</feature>
<reference evidence="3 4" key="1">
    <citation type="submission" date="2018-07" db="EMBL/GenBank/DDBJ databases">
        <title>Genomic Encyclopedia of Type Strains, Phase III (KMG-III): the genomes of soil and plant-associated and newly described type strains.</title>
        <authorList>
            <person name="Whitman W."/>
        </authorList>
    </citation>
    <scope>NUCLEOTIDE SEQUENCE [LARGE SCALE GENOMIC DNA]</scope>
    <source>
        <strain evidence="3 4">CECT 7948</strain>
    </source>
</reference>
<evidence type="ECO:0000313" key="4">
    <source>
        <dbReference type="Proteomes" id="UP000256919"/>
    </source>
</evidence>
<evidence type="ECO:0000313" key="3">
    <source>
        <dbReference type="EMBL" id="REE24272.1"/>
    </source>
</evidence>
<feature type="chain" id="PRO_5017801972" description="Secreted protein" evidence="2">
    <location>
        <begin position="19"/>
        <end position="205"/>
    </location>
</feature>
<dbReference type="Proteomes" id="UP000256919">
    <property type="component" value="Unassembled WGS sequence"/>
</dbReference>
<accession>A0A3D9MWI1</accession>
<evidence type="ECO:0000256" key="2">
    <source>
        <dbReference type="SAM" id="SignalP"/>
    </source>
</evidence>
<organism evidence="3 4">
    <name type="scientific">Winogradskyella pacifica</name>
    <dbReference type="NCBI Taxonomy" id="664642"/>
    <lineage>
        <taxon>Bacteria</taxon>
        <taxon>Pseudomonadati</taxon>
        <taxon>Bacteroidota</taxon>
        <taxon>Flavobacteriia</taxon>
        <taxon>Flavobacteriales</taxon>
        <taxon>Flavobacteriaceae</taxon>
        <taxon>Winogradskyella</taxon>
    </lineage>
</organism>
<feature type="signal peptide" evidence="2">
    <location>
        <begin position="1"/>
        <end position="18"/>
    </location>
</feature>
<dbReference type="EMBL" id="QREI01000004">
    <property type="protein sequence ID" value="REE24272.1"/>
    <property type="molecule type" value="Genomic_DNA"/>
</dbReference>
<proteinExistence type="predicted"/>
<keyword evidence="2" id="KW-0732">Signal</keyword>
<sequence>MKKIIFLMALLFTVPLIAQEHKNTITVVGETETIVDDDSYIVLIGLQQVLVYEGQGEVEVTSLDEVKKNYIKKLEASGIEFSQFTRNTYYEFAMSYSQNRESEYYHFKTSNKEDVRKLSKLKSAGMSVVNTEVEAKKLTNQQLVDLSKKAIDNAKEKASALAKEMNKTIGEIISIVDQNSSTQYIQSYGTSTLQSYAVTVSFELK</sequence>